<feature type="region of interest" description="Disordered" evidence="2">
    <location>
        <begin position="685"/>
        <end position="817"/>
    </location>
</feature>
<evidence type="ECO:0000313" key="4">
    <source>
        <dbReference type="RefSeq" id="XP_030979131.1"/>
    </source>
</evidence>
<feature type="region of interest" description="Disordered" evidence="2">
    <location>
        <begin position="559"/>
        <end position="608"/>
    </location>
</feature>
<keyword evidence="3" id="KW-1185">Reference proteome</keyword>
<keyword evidence="1" id="KW-0175">Coiled coil</keyword>
<reference evidence="3 4" key="1">
    <citation type="journal article" date="2019" name="Mol. Biol. Evol.">
        <title>Blast fungal genomes show frequent chromosomal changes, gene gains and losses, and effector gene turnover.</title>
        <authorList>
            <person name="Gomez Luciano L.B."/>
            <person name="Jason Tsai I."/>
            <person name="Chuma I."/>
            <person name="Tosa Y."/>
            <person name="Chen Y.H."/>
            <person name="Li J.Y."/>
            <person name="Li M.Y."/>
            <person name="Jade Lu M.Y."/>
            <person name="Nakayashiki H."/>
            <person name="Li W.H."/>
        </authorList>
    </citation>
    <scope>NUCLEOTIDE SEQUENCE [LARGE SCALE GENOMIC DNA]</scope>
    <source>
        <strain evidence="3 4">NI907</strain>
    </source>
</reference>
<feature type="region of interest" description="Disordered" evidence="2">
    <location>
        <begin position="644"/>
        <end position="668"/>
    </location>
</feature>
<evidence type="ECO:0000313" key="3">
    <source>
        <dbReference type="Proteomes" id="UP000515153"/>
    </source>
</evidence>
<protein>
    <submittedName>
        <fullName evidence="4">Uncharacterized protein</fullName>
    </submittedName>
</protein>
<reference evidence="4" key="2">
    <citation type="submission" date="2019-10" db="EMBL/GenBank/DDBJ databases">
        <authorList>
            <consortium name="NCBI Genome Project"/>
        </authorList>
    </citation>
    <scope>NUCLEOTIDE SEQUENCE</scope>
    <source>
        <strain evidence="4">NI907</strain>
    </source>
</reference>
<feature type="coiled-coil region" evidence="1">
    <location>
        <begin position="437"/>
        <end position="464"/>
    </location>
</feature>
<proteinExistence type="predicted"/>
<name>A0A6P8AW23_PYRGI</name>
<reference evidence="4" key="3">
    <citation type="submission" date="2025-08" db="UniProtKB">
        <authorList>
            <consortium name="RefSeq"/>
        </authorList>
    </citation>
    <scope>IDENTIFICATION</scope>
    <source>
        <strain evidence="4">NI907</strain>
    </source>
</reference>
<dbReference type="Proteomes" id="UP000515153">
    <property type="component" value="Chromosome V"/>
</dbReference>
<dbReference type="GeneID" id="41963855"/>
<feature type="region of interest" description="Disordered" evidence="2">
    <location>
        <begin position="213"/>
        <end position="235"/>
    </location>
</feature>
<evidence type="ECO:0000256" key="2">
    <source>
        <dbReference type="SAM" id="MobiDB-lite"/>
    </source>
</evidence>
<organism evidence="3 4">
    <name type="scientific">Pyricularia grisea</name>
    <name type="common">Crabgrass-specific blast fungus</name>
    <name type="synonym">Magnaporthe grisea</name>
    <dbReference type="NCBI Taxonomy" id="148305"/>
    <lineage>
        <taxon>Eukaryota</taxon>
        <taxon>Fungi</taxon>
        <taxon>Dikarya</taxon>
        <taxon>Ascomycota</taxon>
        <taxon>Pezizomycotina</taxon>
        <taxon>Sordariomycetes</taxon>
        <taxon>Sordariomycetidae</taxon>
        <taxon>Magnaporthales</taxon>
        <taxon>Pyriculariaceae</taxon>
        <taxon>Pyricularia</taxon>
    </lineage>
</organism>
<feature type="compositionally biased region" description="Acidic residues" evidence="2">
    <location>
        <begin position="559"/>
        <end position="594"/>
    </location>
</feature>
<feature type="compositionally biased region" description="Basic and acidic residues" evidence="2">
    <location>
        <begin position="368"/>
        <end position="392"/>
    </location>
</feature>
<accession>A0A6P8AW23</accession>
<dbReference type="KEGG" id="pgri:PgNI_08957"/>
<sequence>MAATTATYSGAMPSQPYPQMPASPTLTNPDMILPDYDRPPSMDLDSQDLDRSQSPLMMWKNAQASTSSVDLTHQMYAGSNATLDAAFGNSGPISPITPTTPIIYGNGTMLSDIGEVTEVESTPGKPWTSRPRGASSGADSVMDPVDNALRSSPTMGLDGVKKLVRRPNDRQRSGSMESTSTITTQDRANIFADFDDSASVGDDSVFLGDDEESVADSYRPDEPAKAPVPRPPQPDGRIAPAAAAAAAAAERRAANVGKDTENIQASLSQRAELILANAKRRLTTMEGNLNRARNTLHSHSPSLSSLGSECSTPSPTRAFVVSPGHSRMGSDNTFRIGLPVKVYPQRSASAMGAAGGYRQPLTTSRSVDNIRHSAHDGPRSDHKLSPGLRDAKMAPLSENQDDVEGSVMGDARRVTQPSRNFLSPTFGYPDEERVITRSASVNQMRDLKDQVQDLKGKISSLRDQARVDSIRRRSFQSLRTPSPFTNARVDQWFDGTNEAKTGFTSAGQLDDESTTERSLWTGEVEIPIVRTDQNSDGINSAGIVEDSAIKIQVADASEDLSTDENFDTAEGDLQGDDDISDMVTEDGNYDDENPDYTSESGESSYHDTFQHPLSHEDREDAFDYEHFILHSALGTISQQRLARRERGSFSSEESVETQRGPVTDSEPVMARVGGMGLRRSASHLSIGTSASKDSFDSFATADEGRASREGGRRTVEGNRSRAQTRTQHRDDTGVAATPTIAEESDAYSGFVTPVDEGDVDNESSNEGSSQGRNEYGAIYSPPVATVARRPASSAATHKANRPSVSSLDSTGTMRSFPLVSRKKATSLTSIPNTENLRNISNHLMNDAAAIYEQRSGSSFSGRSSPVKKSSALVEPNTPLALQQLLREDQFLVERLVASIGKCVLGLTENGRSSAESRMHRRRLDAARRILEGIDTV</sequence>
<feature type="compositionally biased region" description="Polar residues" evidence="2">
    <location>
        <begin position="802"/>
        <end position="813"/>
    </location>
</feature>
<evidence type="ECO:0000256" key="1">
    <source>
        <dbReference type="SAM" id="Coils"/>
    </source>
</evidence>
<feature type="region of interest" description="Disordered" evidence="2">
    <location>
        <begin position="351"/>
        <end position="404"/>
    </location>
</feature>
<feature type="compositionally biased region" description="Basic and acidic residues" evidence="2">
    <location>
        <begin position="702"/>
        <end position="719"/>
    </location>
</feature>
<feature type="region of interest" description="Disordered" evidence="2">
    <location>
        <begin position="1"/>
        <end position="49"/>
    </location>
</feature>
<dbReference type="RefSeq" id="XP_030979131.1">
    <property type="nucleotide sequence ID" value="XM_031128947.1"/>
</dbReference>
<gene>
    <name evidence="4" type="ORF">PgNI_08957</name>
</gene>
<feature type="region of interest" description="Disordered" evidence="2">
    <location>
        <begin position="118"/>
        <end position="144"/>
    </location>
</feature>
<dbReference type="AlphaFoldDB" id="A0A6P8AW23"/>